<sequence>MTLPRYVTIAMDLAERIYQGELLEGEKVYGRSTLAASYRVSPETVRRAVRLLSEMDVVNVSDKSGIYIRSRQQAYVFLQHYNTRQNFEEIRAKIAHLQTAKMQIERELNDYLDMYMEYAMGLERHHKKDHVQIIIDATSPIINQTVASTQFWRHTNGTILSVKRDGMEYISPGPDFTFQANDELTIVCATQYRERLEKFLEQSL</sequence>
<organism evidence="7 8">
    <name type="scientific">Lysinibacillus alkalisoli</name>
    <dbReference type="NCBI Taxonomy" id="1911548"/>
    <lineage>
        <taxon>Bacteria</taxon>
        <taxon>Bacillati</taxon>
        <taxon>Bacillota</taxon>
        <taxon>Bacilli</taxon>
        <taxon>Bacillales</taxon>
        <taxon>Bacillaceae</taxon>
        <taxon>Lysinibacillus</taxon>
    </lineage>
</organism>
<dbReference type="InterPro" id="IPR036388">
    <property type="entry name" value="WH-like_DNA-bd_sf"/>
</dbReference>
<dbReference type="GO" id="GO:0006813">
    <property type="term" value="P:potassium ion transport"/>
    <property type="evidence" value="ECO:0007669"/>
    <property type="project" value="InterPro"/>
</dbReference>
<dbReference type="RefSeq" id="WP_188614130.1">
    <property type="nucleotide sequence ID" value="NZ_BMJT01000003.1"/>
</dbReference>
<feature type="coiled-coil region" evidence="4">
    <location>
        <begin position="87"/>
        <end position="114"/>
    </location>
</feature>
<dbReference type="GO" id="GO:0008324">
    <property type="term" value="F:monoatomic cation transmembrane transporter activity"/>
    <property type="evidence" value="ECO:0007669"/>
    <property type="project" value="InterPro"/>
</dbReference>
<accession>A0A917LFF6</accession>
<evidence type="ECO:0000313" key="8">
    <source>
        <dbReference type="Proteomes" id="UP000616608"/>
    </source>
</evidence>
<dbReference type="InterPro" id="IPR006037">
    <property type="entry name" value="RCK_C"/>
</dbReference>
<dbReference type="PROSITE" id="PS50949">
    <property type="entry name" value="HTH_GNTR"/>
    <property type="match status" value="1"/>
</dbReference>
<evidence type="ECO:0000259" key="5">
    <source>
        <dbReference type="PROSITE" id="PS50949"/>
    </source>
</evidence>
<dbReference type="GO" id="GO:0003700">
    <property type="term" value="F:DNA-binding transcription factor activity"/>
    <property type="evidence" value="ECO:0007669"/>
    <property type="project" value="InterPro"/>
</dbReference>
<dbReference type="Proteomes" id="UP000616608">
    <property type="component" value="Unassembled WGS sequence"/>
</dbReference>
<dbReference type="Gene3D" id="3.30.70.1450">
    <property type="entry name" value="Regulator of K+ conductance, C-terminal domain"/>
    <property type="match status" value="1"/>
</dbReference>
<evidence type="ECO:0000313" key="7">
    <source>
        <dbReference type="EMBL" id="GGG19173.1"/>
    </source>
</evidence>
<feature type="domain" description="RCK C-terminal" evidence="6">
    <location>
        <begin position="117"/>
        <end position="202"/>
    </location>
</feature>
<keyword evidence="3" id="KW-0804">Transcription</keyword>
<dbReference type="EMBL" id="BMJT01000003">
    <property type="protein sequence ID" value="GGG19173.1"/>
    <property type="molecule type" value="Genomic_DNA"/>
</dbReference>
<name>A0A917LFF6_9BACI</name>
<dbReference type="InterPro" id="IPR036390">
    <property type="entry name" value="WH_DNA-bd_sf"/>
</dbReference>
<keyword evidence="4" id="KW-0175">Coiled coil</keyword>
<keyword evidence="1" id="KW-0805">Transcription regulation</keyword>
<keyword evidence="8" id="KW-1185">Reference proteome</keyword>
<dbReference type="Pfam" id="PF02080">
    <property type="entry name" value="TrkA_C"/>
    <property type="match status" value="1"/>
</dbReference>
<evidence type="ECO:0000256" key="4">
    <source>
        <dbReference type="SAM" id="Coils"/>
    </source>
</evidence>
<dbReference type="PANTHER" id="PTHR43537">
    <property type="entry name" value="TRANSCRIPTIONAL REGULATOR, GNTR FAMILY"/>
    <property type="match status" value="1"/>
</dbReference>
<dbReference type="SUPFAM" id="SSF116726">
    <property type="entry name" value="TrkA C-terminal domain-like"/>
    <property type="match status" value="1"/>
</dbReference>
<dbReference type="Pfam" id="PF00392">
    <property type="entry name" value="GntR"/>
    <property type="match status" value="1"/>
</dbReference>
<evidence type="ECO:0000259" key="6">
    <source>
        <dbReference type="PROSITE" id="PS51202"/>
    </source>
</evidence>
<dbReference type="InterPro" id="IPR000524">
    <property type="entry name" value="Tscrpt_reg_HTH_GntR"/>
</dbReference>
<comment type="caution">
    <text evidence="7">The sequence shown here is derived from an EMBL/GenBank/DDBJ whole genome shotgun (WGS) entry which is preliminary data.</text>
</comment>
<dbReference type="SUPFAM" id="SSF46785">
    <property type="entry name" value="Winged helix' DNA-binding domain"/>
    <property type="match status" value="1"/>
</dbReference>
<dbReference type="SMART" id="SM00345">
    <property type="entry name" value="HTH_GNTR"/>
    <property type="match status" value="1"/>
</dbReference>
<reference evidence="7" key="1">
    <citation type="journal article" date="2014" name="Int. J. Syst. Evol. Microbiol.">
        <title>Complete genome sequence of Corynebacterium casei LMG S-19264T (=DSM 44701T), isolated from a smear-ripened cheese.</title>
        <authorList>
            <consortium name="US DOE Joint Genome Institute (JGI-PGF)"/>
            <person name="Walter F."/>
            <person name="Albersmeier A."/>
            <person name="Kalinowski J."/>
            <person name="Ruckert C."/>
        </authorList>
    </citation>
    <scope>NUCLEOTIDE SEQUENCE</scope>
    <source>
        <strain evidence="7">CGMCC 1.15760</strain>
    </source>
</reference>
<dbReference type="GO" id="GO:0003677">
    <property type="term" value="F:DNA binding"/>
    <property type="evidence" value="ECO:0007669"/>
    <property type="project" value="UniProtKB-KW"/>
</dbReference>
<dbReference type="PANTHER" id="PTHR43537:SF5">
    <property type="entry name" value="UXU OPERON TRANSCRIPTIONAL REGULATOR"/>
    <property type="match status" value="1"/>
</dbReference>
<evidence type="ECO:0000256" key="1">
    <source>
        <dbReference type="ARBA" id="ARBA00023015"/>
    </source>
</evidence>
<protein>
    <submittedName>
        <fullName evidence="7">GntR family transcriptional regulator</fullName>
    </submittedName>
</protein>
<reference evidence="7" key="2">
    <citation type="submission" date="2020-09" db="EMBL/GenBank/DDBJ databases">
        <authorList>
            <person name="Sun Q."/>
            <person name="Zhou Y."/>
        </authorList>
    </citation>
    <scope>NUCLEOTIDE SEQUENCE</scope>
    <source>
        <strain evidence="7">CGMCC 1.15760</strain>
    </source>
</reference>
<keyword evidence="2" id="KW-0238">DNA-binding</keyword>
<gene>
    <name evidence="7" type="primary">busR</name>
    <name evidence="7" type="ORF">GCM10007425_12140</name>
</gene>
<dbReference type="Gene3D" id="1.10.10.10">
    <property type="entry name" value="Winged helix-like DNA-binding domain superfamily/Winged helix DNA-binding domain"/>
    <property type="match status" value="1"/>
</dbReference>
<evidence type="ECO:0000256" key="2">
    <source>
        <dbReference type="ARBA" id="ARBA00023125"/>
    </source>
</evidence>
<dbReference type="AlphaFoldDB" id="A0A917LFF6"/>
<dbReference type="PROSITE" id="PS51202">
    <property type="entry name" value="RCK_C"/>
    <property type="match status" value="1"/>
</dbReference>
<proteinExistence type="predicted"/>
<feature type="domain" description="HTH gntR-type" evidence="5">
    <location>
        <begin position="3"/>
        <end position="71"/>
    </location>
</feature>
<dbReference type="InterPro" id="IPR036721">
    <property type="entry name" value="RCK_C_sf"/>
</dbReference>
<evidence type="ECO:0000256" key="3">
    <source>
        <dbReference type="ARBA" id="ARBA00023163"/>
    </source>
</evidence>